<dbReference type="AlphaFoldDB" id="A0A7I8VQV6"/>
<dbReference type="InterPro" id="IPR000536">
    <property type="entry name" value="Nucl_hrmn_rcpt_lig-bd"/>
</dbReference>
<keyword evidence="4" id="KW-0805">Transcription regulation</keyword>
<reference evidence="12 13" key="1">
    <citation type="submission" date="2020-08" db="EMBL/GenBank/DDBJ databases">
        <authorList>
            <person name="Hejnol A."/>
        </authorList>
    </citation>
    <scope>NUCLEOTIDE SEQUENCE [LARGE SCALE GENOMIC DNA]</scope>
</reference>
<dbReference type="EMBL" id="CAJFCJ010000007">
    <property type="protein sequence ID" value="CAD5117876.1"/>
    <property type="molecule type" value="Genomic_DNA"/>
</dbReference>
<dbReference type="PRINTS" id="PR00047">
    <property type="entry name" value="STROIDFINGER"/>
</dbReference>
<feature type="domain" description="NR LBD" evidence="11">
    <location>
        <begin position="142"/>
        <end position="391"/>
    </location>
</feature>
<dbReference type="CDD" id="cd06916">
    <property type="entry name" value="NR_DBD_like"/>
    <property type="match status" value="1"/>
</dbReference>
<keyword evidence="8" id="KW-0539">Nucleus</keyword>
<dbReference type="InterPro" id="IPR013088">
    <property type="entry name" value="Znf_NHR/GATA"/>
</dbReference>
<accession>A0A7I8VQV6</accession>
<keyword evidence="5" id="KW-0238">DNA-binding</keyword>
<dbReference type="InterPro" id="IPR035500">
    <property type="entry name" value="NHR-like_dom_sf"/>
</dbReference>
<dbReference type="PROSITE" id="PS00031">
    <property type="entry name" value="NUCLEAR_REC_DBD_1"/>
    <property type="match status" value="1"/>
</dbReference>
<protein>
    <submittedName>
        <fullName evidence="12">DgyrCDS6620</fullName>
    </submittedName>
</protein>
<dbReference type="GO" id="GO:0043565">
    <property type="term" value="F:sequence-specific DNA binding"/>
    <property type="evidence" value="ECO:0007669"/>
    <property type="project" value="InterPro"/>
</dbReference>
<evidence type="ECO:0000313" key="12">
    <source>
        <dbReference type="EMBL" id="CAD5117876.1"/>
    </source>
</evidence>
<keyword evidence="6" id="KW-0804">Transcription</keyword>
<dbReference type="Pfam" id="PF00105">
    <property type="entry name" value="zf-C4"/>
    <property type="match status" value="1"/>
</dbReference>
<evidence type="ECO:0000259" key="10">
    <source>
        <dbReference type="PROSITE" id="PS51030"/>
    </source>
</evidence>
<dbReference type="Gene3D" id="1.10.565.10">
    <property type="entry name" value="Retinoid X Receptor"/>
    <property type="match status" value="1"/>
</dbReference>
<sequence>MFKSRSVKITKSAIQDNHVESSSDKKSMKKSPKPLLPPCRVCGDKASGLHYGLNTCEACKSFFRRAINSDLTPKCPKGGGCKIVQGSKRNSCSHCRYKKCLDLGMSKDQIQAGRYNASRRKENVEEVKRLERAEMAKKVAAESVKISEKEMDEYIDLMTQKFNEITEDRKRYNQCPFHALYQIFNLPDEERQRFGLEVMVPLKDRELKRIIAFAKTIPVFRELSLNDQAELIKQNRVEFQILHAPPQPGDTEVECVFSGNAITIDAIAAILQSRDIAEKLFHLSTYHSYGFKYPEILGCILGVSCFSSDRCHKLDDRRRVEKCHDLMLQILQYLFKREDKKNVSKLLMKTTDFLYEARIISDHLIKLEHSLLKKFPDFPWPNLLKEVWFSDLEDQLERLSLNNLQNQIEHSKPDCINSVIVPKESAVKTRNILREARSQFEGSCNSNTDSTADLESIKDMEFVELPLDVLENLFRKSNDAGEEKISRELCDTIESLTNANPSSPPQIPDLDDLISSPISPLQLDIMKDLEDILNDVTTSNLDDDYVSHL</sequence>
<organism evidence="12 13">
    <name type="scientific">Dimorphilus gyrociliatus</name>
    <dbReference type="NCBI Taxonomy" id="2664684"/>
    <lineage>
        <taxon>Eukaryota</taxon>
        <taxon>Metazoa</taxon>
        <taxon>Spiralia</taxon>
        <taxon>Lophotrochozoa</taxon>
        <taxon>Annelida</taxon>
        <taxon>Polychaeta</taxon>
        <taxon>Polychaeta incertae sedis</taxon>
        <taxon>Dinophilidae</taxon>
        <taxon>Dimorphilus</taxon>
    </lineage>
</organism>
<keyword evidence="1" id="KW-0479">Metal-binding</keyword>
<feature type="domain" description="Nuclear receptor" evidence="10">
    <location>
        <begin position="36"/>
        <end position="112"/>
    </location>
</feature>
<dbReference type="SMART" id="SM00399">
    <property type="entry name" value="ZnF_C4"/>
    <property type="match status" value="1"/>
</dbReference>
<evidence type="ECO:0000259" key="11">
    <source>
        <dbReference type="PROSITE" id="PS51843"/>
    </source>
</evidence>
<name>A0A7I8VQV6_9ANNE</name>
<evidence type="ECO:0000256" key="5">
    <source>
        <dbReference type="ARBA" id="ARBA00023125"/>
    </source>
</evidence>
<comment type="caution">
    <text evidence="12">The sequence shown here is derived from an EMBL/GenBank/DDBJ whole genome shotgun (WGS) entry which is preliminary data.</text>
</comment>
<dbReference type="PROSITE" id="PS51843">
    <property type="entry name" value="NR_LBD"/>
    <property type="match status" value="1"/>
</dbReference>
<dbReference type="InterPro" id="IPR001723">
    <property type="entry name" value="Nuclear_hrmn_rcpt"/>
</dbReference>
<dbReference type="SUPFAM" id="SSF48508">
    <property type="entry name" value="Nuclear receptor ligand-binding domain"/>
    <property type="match status" value="1"/>
</dbReference>
<dbReference type="PRINTS" id="PR00398">
    <property type="entry name" value="STRDHORMONER"/>
</dbReference>
<gene>
    <name evidence="12" type="ORF">DGYR_LOCUS6351</name>
</gene>
<dbReference type="InterPro" id="IPR001628">
    <property type="entry name" value="Znf_hrmn_rcpt"/>
</dbReference>
<dbReference type="OrthoDB" id="6159439at2759"/>
<evidence type="ECO:0000256" key="1">
    <source>
        <dbReference type="ARBA" id="ARBA00022723"/>
    </source>
</evidence>
<keyword evidence="2" id="KW-0863">Zinc-finger</keyword>
<dbReference type="Proteomes" id="UP000549394">
    <property type="component" value="Unassembled WGS sequence"/>
</dbReference>
<evidence type="ECO:0000256" key="8">
    <source>
        <dbReference type="ARBA" id="ARBA00023242"/>
    </source>
</evidence>
<evidence type="ECO:0000256" key="7">
    <source>
        <dbReference type="ARBA" id="ARBA00023170"/>
    </source>
</evidence>
<evidence type="ECO:0000256" key="4">
    <source>
        <dbReference type="ARBA" id="ARBA00023015"/>
    </source>
</evidence>
<evidence type="ECO:0000256" key="2">
    <source>
        <dbReference type="ARBA" id="ARBA00022771"/>
    </source>
</evidence>
<proteinExistence type="predicted"/>
<keyword evidence="13" id="KW-1185">Reference proteome</keyword>
<keyword evidence="3" id="KW-0862">Zinc</keyword>
<feature type="region of interest" description="Disordered" evidence="9">
    <location>
        <begin position="1"/>
        <end position="33"/>
    </location>
</feature>
<dbReference type="PROSITE" id="PS51030">
    <property type="entry name" value="NUCLEAR_REC_DBD_2"/>
    <property type="match status" value="1"/>
</dbReference>
<keyword evidence="7" id="KW-0675">Receptor</keyword>
<evidence type="ECO:0000256" key="9">
    <source>
        <dbReference type="SAM" id="MobiDB-lite"/>
    </source>
</evidence>
<feature type="compositionally biased region" description="Basic and acidic residues" evidence="9">
    <location>
        <begin position="17"/>
        <end position="26"/>
    </location>
</feature>
<evidence type="ECO:0000256" key="6">
    <source>
        <dbReference type="ARBA" id="ARBA00023163"/>
    </source>
</evidence>
<dbReference type="GO" id="GO:0008270">
    <property type="term" value="F:zinc ion binding"/>
    <property type="evidence" value="ECO:0007669"/>
    <property type="project" value="UniProtKB-KW"/>
</dbReference>
<evidence type="ECO:0000256" key="3">
    <source>
        <dbReference type="ARBA" id="ARBA00022833"/>
    </source>
</evidence>
<dbReference type="GO" id="GO:0003700">
    <property type="term" value="F:DNA-binding transcription factor activity"/>
    <property type="evidence" value="ECO:0007669"/>
    <property type="project" value="InterPro"/>
</dbReference>
<dbReference type="SUPFAM" id="SSF57716">
    <property type="entry name" value="Glucocorticoid receptor-like (DNA-binding domain)"/>
    <property type="match status" value="1"/>
</dbReference>
<evidence type="ECO:0000313" key="13">
    <source>
        <dbReference type="Proteomes" id="UP000549394"/>
    </source>
</evidence>
<dbReference type="Gene3D" id="3.30.50.10">
    <property type="entry name" value="Erythroid Transcription Factor GATA-1, subunit A"/>
    <property type="match status" value="1"/>
</dbReference>
<dbReference type="PANTHER" id="PTHR24082">
    <property type="entry name" value="NUCLEAR HORMONE RECEPTOR"/>
    <property type="match status" value="1"/>
</dbReference>
<dbReference type="InterPro" id="IPR050234">
    <property type="entry name" value="Nuclear_hormone_rcpt_NR1"/>
</dbReference>